<protein>
    <submittedName>
        <fullName evidence="12">ABC transporter ATP-binding protein</fullName>
    </submittedName>
</protein>
<dbReference type="PANTHER" id="PTHR42771">
    <property type="entry name" value="IRON(3+)-HYDROXAMATE IMPORT ATP-BINDING PROTEIN FHUC"/>
    <property type="match status" value="1"/>
</dbReference>
<keyword evidence="2" id="KW-0813">Transport</keyword>
<dbReference type="GO" id="GO:0005524">
    <property type="term" value="F:ATP binding"/>
    <property type="evidence" value="ECO:0007669"/>
    <property type="project" value="UniProtKB-KW"/>
</dbReference>
<evidence type="ECO:0000313" key="13">
    <source>
        <dbReference type="Proteomes" id="UP001501822"/>
    </source>
</evidence>
<feature type="region of interest" description="Disordered" evidence="10">
    <location>
        <begin position="1"/>
        <end position="20"/>
    </location>
</feature>
<dbReference type="InterPro" id="IPR027417">
    <property type="entry name" value="P-loop_NTPase"/>
</dbReference>
<dbReference type="SUPFAM" id="SSF52540">
    <property type="entry name" value="P-loop containing nucleoside triphosphate hydrolases"/>
    <property type="match status" value="1"/>
</dbReference>
<organism evidence="12 13">
    <name type="scientific">Actinoallomurus spadix</name>
    <dbReference type="NCBI Taxonomy" id="79912"/>
    <lineage>
        <taxon>Bacteria</taxon>
        <taxon>Bacillati</taxon>
        <taxon>Actinomycetota</taxon>
        <taxon>Actinomycetes</taxon>
        <taxon>Streptosporangiales</taxon>
        <taxon>Thermomonosporaceae</taxon>
        <taxon>Actinoallomurus</taxon>
    </lineage>
</organism>
<evidence type="ECO:0000256" key="6">
    <source>
        <dbReference type="ARBA" id="ARBA00022840"/>
    </source>
</evidence>
<dbReference type="PANTHER" id="PTHR42771:SF2">
    <property type="entry name" value="IRON(3+)-HYDROXAMATE IMPORT ATP-BINDING PROTEIN FHUC"/>
    <property type="match status" value="1"/>
</dbReference>
<dbReference type="EMBL" id="BAAABM010000007">
    <property type="protein sequence ID" value="GAA0320999.1"/>
    <property type="molecule type" value="Genomic_DNA"/>
</dbReference>
<comment type="caution">
    <text evidence="12">The sequence shown here is derived from an EMBL/GenBank/DDBJ whole genome shotgun (WGS) entry which is preliminary data.</text>
</comment>
<keyword evidence="7" id="KW-0408">Iron</keyword>
<dbReference type="Proteomes" id="UP001501822">
    <property type="component" value="Unassembled WGS sequence"/>
</dbReference>
<evidence type="ECO:0000256" key="3">
    <source>
        <dbReference type="ARBA" id="ARBA00022475"/>
    </source>
</evidence>
<evidence type="ECO:0000256" key="10">
    <source>
        <dbReference type="SAM" id="MobiDB-lite"/>
    </source>
</evidence>
<dbReference type="CDD" id="cd03214">
    <property type="entry name" value="ABC_Iron-Siderophores_B12_Hemin"/>
    <property type="match status" value="1"/>
</dbReference>
<dbReference type="InterPro" id="IPR017871">
    <property type="entry name" value="ABC_transporter-like_CS"/>
</dbReference>
<reference evidence="13" key="1">
    <citation type="journal article" date="2019" name="Int. J. Syst. Evol. Microbiol.">
        <title>The Global Catalogue of Microorganisms (GCM) 10K type strain sequencing project: providing services to taxonomists for standard genome sequencing and annotation.</title>
        <authorList>
            <consortium name="The Broad Institute Genomics Platform"/>
            <consortium name="The Broad Institute Genome Sequencing Center for Infectious Disease"/>
            <person name="Wu L."/>
            <person name="Ma J."/>
        </authorList>
    </citation>
    <scope>NUCLEOTIDE SEQUENCE [LARGE SCALE GENOMIC DNA]</scope>
    <source>
        <strain evidence="13">JCM 3146</strain>
    </source>
</reference>
<evidence type="ECO:0000256" key="5">
    <source>
        <dbReference type="ARBA" id="ARBA00022741"/>
    </source>
</evidence>
<sequence length="282" mass="30563">MEHERPVSTAPAPRGRGTAGDGFRLAGRALTLAYERRIVAEDLTVAIPDRSFTVIVGPNACGKSTLLRALARMLRPRSGVVLLDGRDIHARGTRTVARTLGLLPQSSVAPEGITVADLVARGRHPHQGLFRQWSADDERVVRESMAATGVADLAGARVDELSGGQRQRVWIAMALAQETPLLLLDEPTTFLDIAHQIDVLDLCARLQREQGRTLVAVLHDLNQAARYADHLIAMRDGRVVAEGAPAEVVTAERVEEVFGLPCRVIDDPETGTPLVVPAARRR</sequence>
<evidence type="ECO:0000256" key="1">
    <source>
        <dbReference type="ARBA" id="ARBA00004202"/>
    </source>
</evidence>
<dbReference type="InterPro" id="IPR003439">
    <property type="entry name" value="ABC_transporter-like_ATP-bd"/>
</dbReference>
<keyword evidence="4" id="KW-0410">Iron transport</keyword>
<feature type="domain" description="ABC transporter" evidence="11">
    <location>
        <begin position="23"/>
        <end position="261"/>
    </location>
</feature>
<keyword evidence="6 12" id="KW-0067">ATP-binding</keyword>
<keyword evidence="3" id="KW-1003">Cell membrane</keyword>
<dbReference type="Gene3D" id="3.40.50.300">
    <property type="entry name" value="P-loop containing nucleotide triphosphate hydrolases"/>
    <property type="match status" value="1"/>
</dbReference>
<comment type="subcellular location">
    <subcellularLocation>
        <location evidence="1">Cell membrane</location>
        <topology evidence="1">Peripheral membrane protein</topology>
    </subcellularLocation>
</comment>
<keyword evidence="9" id="KW-0472">Membrane</keyword>
<dbReference type="InterPro" id="IPR051535">
    <property type="entry name" value="Siderophore_ABC-ATPase"/>
</dbReference>
<gene>
    <name evidence="12" type="ORF">GCM10010151_08400</name>
</gene>
<dbReference type="SMART" id="SM00382">
    <property type="entry name" value="AAA"/>
    <property type="match status" value="1"/>
</dbReference>
<dbReference type="Pfam" id="PF00005">
    <property type="entry name" value="ABC_tran"/>
    <property type="match status" value="1"/>
</dbReference>
<keyword evidence="8" id="KW-0406">Ion transport</keyword>
<proteinExistence type="predicted"/>
<evidence type="ECO:0000256" key="2">
    <source>
        <dbReference type="ARBA" id="ARBA00022448"/>
    </source>
</evidence>
<keyword evidence="13" id="KW-1185">Reference proteome</keyword>
<dbReference type="PROSITE" id="PS50893">
    <property type="entry name" value="ABC_TRANSPORTER_2"/>
    <property type="match status" value="1"/>
</dbReference>
<evidence type="ECO:0000256" key="9">
    <source>
        <dbReference type="ARBA" id="ARBA00023136"/>
    </source>
</evidence>
<evidence type="ECO:0000259" key="11">
    <source>
        <dbReference type="PROSITE" id="PS50893"/>
    </source>
</evidence>
<dbReference type="PROSITE" id="PS00211">
    <property type="entry name" value="ABC_TRANSPORTER_1"/>
    <property type="match status" value="1"/>
</dbReference>
<evidence type="ECO:0000256" key="7">
    <source>
        <dbReference type="ARBA" id="ARBA00023004"/>
    </source>
</evidence>
<evidence type="ECO:0000256" key="4">
    <source>
        <dbReference type="ARBA" id="ARBA00022496"/>
    </source>
</evidence>
<keyword evidence="5" id="KW-0547">Nucleotide-binding</keyword>
<accession>A0ABP3FQ55</accession>
<dbReference type="InterPro" id="IPR003593">
    <property type="entry name" value="AAA+_ATPase"/>
</dbReference>
<evidence type="ECO:0000313" key="12">
    <source>
        <dbReference type="EMBL" id="GAA0320999.1"/>
    </source>
</evidence>
<evidence type="ECO:0000256" key="8">
    <source>
        <dbReference type="ARBA" id="ARBA00023065"/>
    </source>
</evidence>
<name>A0ABP3FQ55_9ACTN</name>